<proteinExistence type="predicted"/>
<evidence type="ECO:0000256" key="3">
    <source>
        <dbReference type="ARBA" id="ARBA00023172"/>
    </source>
</evidence>
<dbReference type="PROSITE" id="PS51736">
    <property type="entry name" value="RECOMBINASES_3"/>
    <property type="match status" value="1"/>
</dbReference>
<feature type="domain" description="Resolvase/invertase-type recombinase catalytic" evidence="6">
    <location>
        <begin position="8"/>
        <end position="156"/>
    </location>
</feature>
<dbReference type="InterPro" id="IPR038109">
    <property type="entry name" value="DNA_bind_recomb_sf"/>
</dbReference>
<dbReference type="InterPro" id="IPR006119">
    <property type="entry name" value="Resolv_N"/>
</dbReference>
<dbReference type="PANTHER" id="PTHR30461:SF23">
    <property type="entry name" value="DNA RECOMBINASE-RELATED"/>
    <property type="match status" value="1"/>
</dbReference>
<dbReference type="InterPro" id="IPR006118">
    <property type="entry name" value="Recombinase_CS"/>
</dbReference>
<evidence type="ECO:0000259" key="6">
    <source>
        <dbReference type="PROSITE" id="PS51736"/>
    </source>
</evidence>
<evidence type="ECO:0000256" key="2">
    <source>
        <dbReference type="ARBA" id="ARBA00023125"/>
    </source>
</evidence>
<evidence type="ECO:0000313" key="8">
    <source>
        <dbReference type="EMBL" id="VXC57305.1"/>
    </source>
</evidence>
<evidence type="ECO:0000313" key="9">
    <source>
        <dbReference type="Proteomes" id="UP000432350"/>
    </source>
</evidence>
<dbReference type="PROSITE" id="PS00397">
    <property type="entry name" value="RECOMBINASES_1"/>
    <property type="match status" value="1"/>
</dbReference>
<evidence type="ECO:0000256" key="1">
    <source>
        <dbReference type="ARBA" id="ARBA00022908"/>
    </source>
</evidence>
<dbReference type="PANTHER" id="PTHR30461">
    <property type="entry name" value="DNA-INVERTASE FROM LAMBDOID PROPHAGE"/>
    <property type="match status" value="1"/>
</dbReference>
<dbReference type="InterPro" id="IPR050639">
    <property type="entry name" value="SSR_resolvase"/>
</dbReference>
<dbReference type="Proteomes" id="UP000432350">
    <property type="component" value="Unassembled WGS sequence"/>
</dbReference>
<evidence type="ECO:0000256" key="5">
    <source>
        <dbReference type="PROSITE-ProRule" id="PRU10137"/>
    </source>
</evidence>
<dbReference type="AlphaFoldDB" id="A0A653ZPZ1"/>
<dbReference type="Pfam" id="PF07508">
    <property type="entry name" value="Recombinase"/>
    <property type="match status" value="1"/>
</dbReference>
<reference evidence="8 9" key="1">
    <citation type="submission" date="2019-10" db="EMBL/GenBank/DDBJ databases">
        <authorList>
            <person name="Karimi E."/>
        </authorList>
    </citation>
    <scope>NUCLEOTIDE SEQUENCE [LARGE SCALE GENOMIC DNA]</scope>
    <source>
        <strain evidence="8">Sphingobacterium sp. 8BC</strain>
    </source>
</reference>
<dbReference type="CDD" id="cd00338">
    <property type="entry name" value="Ser_Recombinase"/>
    <property type="match status" value="1"/>
</dbReference>
<dbReference type="RefSeq" id="WP_159333377.1">
    <property type="nucleotide sequence ID" value="NZ_LR733857.1"/>
</dbReference>
<dbReference type="SUPFAM" id="SSF53041">
    <property type="entry name" value="Resolvase-like"/>
    <property type="match status" value="1"/>
</dbReference>
<dbReference type="Gene3D" id="3.90.1750.20">
    <property type="entry name" value="Putative Large Serine Recombinase, Chain B, Domain 2"/>
    <property type="match status" value="1"/>
</dbReference>
<dbReference type="Pfam" id="PF00239">
    <property type="entry name" value="Resolvase"/>
    <property type="match status" value="1"/>
</dbReference>
<evidence type="ECO:0000256" key="4">
    <source>
        <dbReference type="PIRSR" id="PIRSR606118-50"/>
    </source>
</evidence>
<dbReference type="InterPro" id="IPR011109">
    <property type="entry name" value="DNA_bind_recombinase_dom"/>
</dbReference>
<name>A0A653ZPZ1_SPHMU</name>
<evidence type="ECO:0000259" key="7">
    <source>
        <dbReference type="PROSITE" id="PS51737"/>
    </source>
</evidence>
<keyword evidence="3" id="KW-0233">DNA recombination</keyword>
<gene>
    <name evidence="8" type="ORF">SPHINGO8BC_140282</name>
</gene>
<feature type="domain" description="Recombinase" evidence="7">
    <location>
        <begin position="163"/>
        <end position="273"/>
    </location>
</feature>
<dbReference type="SMART" id="SM00857">
    <property type="entry name" value="Resolvase"/>
    <property type="match status" value="1"/>
</dbReference>
<feature type="active site" description="O-(5'-phospho-DNA)-serine intermediate" evidence="4 5">
    <location>
        <position position="16"/>
    </location>
</feature>
<dbReference type="GO" id="GO:0003677">
    <property type="term" value="F:DNA binding"/>
    <property type="evidence" value="ECO:0007669"/>
    <property type="project" value="UniProtKB-KW"/>
</dbReference>
<dbReference type="InterPro" id="IPR025827">
    <property type="entry name" value="Zn_ribbon_recom_dom"/>
</dbReference>
<protein>
    <submittedName>
        <fullName evidence="8">Recombinase family protein</fullName>
    </submittedName>
</protein>
<dbReference type="GO" id="GO:0015074">
    <property type="term" value="P:DNA integration"/>
    <property type="evidence" value="ECO:0007669"/>
    <property type="project" value="UniProtKB-KW"/>
</dbReference>
<dbReference type="Gene3D" id="3.40.50.1390">
    <property type="entry name" value="Resolvase, N-terminal catalytic domain"/>
    <property type="match status" value="1"/>
</dbReference>
<keyword evidence="1" id="KW-0229">DNA integration</keyword>
<dbReference type="GO" id="GO:0000150">
    <property type="term" value="F:DNA strand exchange activity"/>
    <property type="evidence" value="ECO:0007669"/>
    <property type="project" value="InterPro"/>
</dbReference>
<dbReference type="InterPro" id="IPR036162">
    <property type="entry name" value="Resolvase-like_N_sf"/>
</dbReference>
<accession>A0A653ZPZ1</accession>
<keyword evidence="2" id="KW-0238">DNA-binding</keyword>
<dbReference type="EMBL" id="CABWMV010000006">
    <property type="protein sequence ID" value="VXC57305.1"/>
    <property type="molecule type" value="Genomic_DNA"/>
</dbReference>
<dbReference type="Pfam" id="PF13408">
    <property type="entry name" value="Zn_ribbon_recom"/>
    <property type="match status" value="1"/>
</dbReference>
<dbReference type="PROSITE" id="PS51737">
    <property type="entry name" value="RECOMBINASE_DNA_BIND"/>
    <property type="match status" value="1"/>
</dbReference>
<organism evidence="8 9">
    <name type="scientific">Sphingobacterium multivorum</name>
    <dbReference type="NCBI Taxonomy" id="28454"/>
    <lineage>
        <taxon>Bacteria</taxon>
        <taxon>Pseudomonadati</taxon>
        <taxon>Bacteroidota</taxon>
        <taxon>Sphingobacteriia</taxon>
        <taxon>Sphingobacteriales</taxon>
        <taxon>Sphingobacteriaceae</taxon>
        <taxon>Sphingobacterium</taxon>
    </lineage>
</organism>
<sequence length="490" mass="57626">MRVSREPIADIYVRVSTDEQADKGYSQRNQEEMLRKYCESHSIEIRHVIYEDHSAKTFNRPEWKKLIANLKKNKNRIDLILFTKWDRFSRNAGDAYQMINILRDLNIEPQAIEQPLDLSIPENKMMLAFYLAAPEVENDRRALNVFYGMRRAKKEGRYMGLAPVGYKNKVDESGLKFITPKEPDASVLRWSFEQLAKGLYNTEQIWKKSREKGLKCSKNAFWQMIRNPLYCGKIFIPPFKDEEGYFVEGQHEAILEEKLFEEVQDILDGRGRKYRLKIDTRNEFPLRGFLICPKCGKLLTASRSKGRSRYYNYYHCYKGCSLRIGSDKLTELFEQELGRYKPRKELLEVYKEILKECYFEQTRDIQTAKKQIFTQLKDFENRISHIRDLLATDKIDASEYNEIKSQYGISIDQLNKKFSDVSGRIPDIEELLKNDISELLKLDGVLSQSSSEDLRAFLNILFPEKLIFDGESFTKSKFCPAVKKGYRYIV</sequence>